<dbReference type="PROSITE" id="PS51085">
    <property type="entry name" value="2FE2S_FER_2"/>
    <property type="match status" value="1"/>
</dbReference>
<dbReference type="EMBL" id="LMTZ01000110">
    <property type="protein sequence ID" value="KST65223.1"/>
    <property type="molecule type" value="Genomic_DNA"/>
</dbReference>
<dbReference type="SUPFAM" id="SSF54292">
    <property type="entry name" value="2Fe-2S ferredoxin-like"/>
    <property type="match status" value="1"/>
</dbReference>
<dbReference type="GO" id="GO:0051536">
    <property type="term" value="F:iron-sulfur cluster binding"/>
    <property type="evidence" value="ECO:0007669"/>
    <property type="project" value="InterPro"/>
</dbReference>
<comment type="caution">
    <text evidence="2">The sequence shown here is derived from an EMBL/GenBank/DDBJ whole genome shotgun (WGS) entry which is preliminary data.</text>
</comment>
<dbReference type="Gene3D" id="3.10.20.30">
    <property type="match status" value="1"/>
</dbReference>
<sequence length="114" mass="12708">MPKINAQGKTFTCDRDRNLRKVLLENDIELYNGKSKIINCMGIGSCGTCAVVVEGLTSEKNWKEKARLGLPPHSSSSDRRLACQIKVTEDIRVTKYDGFWGQGSEVVWTAESDI</sequence>
<proteinExistence type="predicted"/>
<evidence type="ECO:0000259" key="1">
    <source>
        <dbReference type="PROSITE" id="PS51085"/>
    </source>
</evidence>
<keyword evidence="3" id="KW-1185">Reference proteome</keyword>
<evidence type="ECO:0000313" key="3">
    <source>
        <dbReference type="Proteomes" id="UP000053372"/>
    </source>
</evidence>
<evidence type="ECO:0000313" key="2">
    <source>
        <dbReference type="EMBL" id="KST65223.1"/>
    </source>
</evidence>
<dbReference type="InterPro" id="IPR036010">
    <property type="entry name" value="2Fe-2S_ferredoxin-like_sf"/>
</dbReference>
<feature type="domain" description="2Fe-2S ferredoxin-type" evidence="1">
    <location>
        <begin position="1"/>
        <end position="99"/>
    </location>
</feature>
<dbReference type="AlphaFoldDB" id="A0A0V7ZLN5"/>
<accession>A0A0V7ZLN5</accession>
<dbReference type="CDD" id="cd00207">
    <property type="entry name" value="fer2"/>
    <property type="match status" value="1"/>
</dbReference>
<reference evidence="2 3" key="1">
    <citation type="journal article" date="2015" name="Genome Announc.">
        <title>Draft Genome of the Euendolithic (true boring) Cyanobacterium Mastigocoleus testarum strain BC008.</title>
        <authorList>
            <person name="Guida B.S."/>
            <person name="Garcia-Pichel F."/>
        </authorList>
    </citation>
    <scope>NUCLEOTIDE SEQUENCE [LARGE SCALE GENOMIC DNA]</scope>
    <source>
        <strain evidence="2 3">BC008</strain>
    </source>
</reference>
<dbReference type="Proteomes" id="UP000053372">
    <property type="component" value="Unassembled WGS sequence"/>
</dbReference>
<dbReference type="Pfam" id="PF00111">
    <property type="entry name" value="Fer2"/>
    <property type="match status" value="1"/>
</dbReference>
<dbReference type="InterPro" id="IPR001041">
    <property type="entry name" value="2Fe-2S_ferredoxin-type"/>
</dbReference>
<dbReference type="RefSeq" id="WP_027841903.1">
    <property type="nucleotide sequence ID" value="NZ_LMTZ01000110.1"/>
</dbReference>
<dbReference type="OrthoDB" id="425218at2"/>
<dbReference type="InterPro" id="IPR012675">
    <property type="entry name" value="Beta-grasp_dom_sf"/>
</dbReference>
<name>A0A0V7ZLN5_9CYAN</name>
<gene>
    <name evidence="2" type="ORF">BC008_20730</name>
</gene>
<protein>
    <submittedName>
        <fullName evidence="2">(2Fe-2S)-binding protein</fullName>
    </submittedName>
</protein>
<organism evidence="2 3">
    <name type="scientific">Mastigocoleus testarum BC008</name>
    <dbReference type="NCBI Taxonomy" id="371196"/>
    <lineage>
        <taxon>Bacteria</taxon>
        <taxon>Bacillati</taxon>
        <taxon>Cyanobacteriota</taxon>
        <taxon>Cyanophyceae</taxon>
        <taxon>Nostocales</taxon>
        <taxon>Hapalosiphonaceae</taxon>
        <taxon>Mastigocoleus</taxon>
    </lineage>
</organism>